<evidence type="ECO:0000256" key="2">
    <source>
        <dbReference type="ARBA" id="ARBA00022475"/>
    </source>
</evidence>
<dbReference type="EMBL" id="CP002545">
    <property type="protein sequence ID" value="ADY51889.1"/>
    <property type="molecule type" value="Genomic_DNA"/>
</dbReference>
<dbReference type="Gene3D" id="3.40.720.10">
    <property type="entry name" value="Alkaline Phosphatase, subunit A"/>
    <property type="match status" value="1"/>
</dbReference>
<dbReference type="PIRSF" id="PIRSF005091">
    <property type="entry name" value="Mmb_sulf_HI1246"/>
    <property type="match status" value="1"/>
</dbReference>
<feature type="binding site" evidence="8">
    <location>
        <position position="486"/>
    </location>
    <ligand>
        <name>Mn(2+)</name>
        <dbReference type="ChEBI" id="CHEBI:29035"/>
    </ligand>
</feature>
<dbReference type="GO" id="GO:0046872">
    <property type="term" value="F:metal ion binding"/>
    <property type="evidence" value="ECO:0007669"/>
    <property type="project" value="UniProtKB-KW"/>
</dbReference>
<feature type="binding site" evidence="7">
    <location>
        <position position="431"/>
    </location>
    <ligand>
        <name>substrate</name>
    </ligand>
</feature>
<evidence type="ECO:0000256" key="6">
    <source>
        <dbReference type="PIRSR" id="PIRSR005091-1"/>
    </source>
</evidence>
<keyword evidence="3 9" id="KW-0812">Transmembrane</keyword>
<evidence type="ECO:0000259" key="10">
    <source>
        <dbReference type="Pfam" id="PF00884"/>
    </source>
</evidence>
<sequence length="625" mass="71276">MLKSLAFFLRYYLFWVLFFAANRVAFELWNRTKFDGISSSEILKTFLYGLHMDTSMASYFCVIPFLTAICKWLVPKIGFPNKFLSVYTAVLSFITILITIVDFNIYTEWGSKISAKVIDLAIESPKEALASSSSSPLSFILFYFLILLGVAYILYRYIVPTGFRFKNKTGTVSKALISLLILGFTFLGIRGGWKIAPMNPSQVYFSDKPILNHSALNTNWLLMSNYVKKADTKNPFLYFSQEKADSLVKNLYTPTVDTTLRILNTDRPNIVLVIIESFTANLVKELGGEAQVTPQFSDLIKEGLLFDRIYSSSDRTDKGIIAILSAFPSQGPRSIIKENDKQEKLPSISKELAKNGYHTSFFYGGYSEFSNFKSYLLSHQFNTLIDANSFNSEDLTSKWGAYDEITVQKQLSFLKNEKQPFFSTLLTLSNHEPFALPSRGKFGDSNVADKFRSTAYYTADQLKNFVQTAKRENWYNNTIFIFVADHGHRLPKENNEIFQPERYHIPLLIYGGGLKTEFKGRKISLYGNQTDIAATLLKQLNLSHANFKYSNNLLNPISNGFSFYVWQNGFGLTTKDGAVSFDPIANRIIYTEPKDLSKNKKEQQLQNAKVLMQSVYQDYLNAKFY</sequence>
<dbReference type="eggNOG" id="COG1368">
    <property type="taxonomic scope" value="Bacteria"/>
</dbReference>
<dbReference type="InterPro" id="IPR017850">
    <property type="entry name" value="Alkaline_phosphatase_core_sf"/>
</dbReference>
<dbReference type="OrthoDB" id="9777768at2"/>
<keyword evidence="5 9" id="KW-0472">Membrane</keyword>
<dbReference type="SUPFAM" id="SSF53649">
    <property type="entry name" value="Alkaline phosphatase-like"/>
    <property type="match status" value="1"/>
</dbReference>
<keyword evidence="4 9" id="KW-1133">Transmembrane helix</keyword>
<evidence type="ECO:0000256" key="4">
    <source>
        <dbReference type="ARBA" id="ARBA00022989"/>
    </source>
</evidence>
<organism evidence="11 12">
    <name type="scientific">Pseudopedobacter saltans (strain ATCC 51119 / DSM 12145 / JCM 21818 / CCUG 39354 / LMG 10337 / NBRC 100064 / NCIMB 13643)</name>
    <name type="common">Pedobacter saltans</name>
    <dbReference type="NCBI Taxonomy" id="762903"/>
    <lineage>
        <taxon>Bacteria</taxon>
        <taxon>Pseudomonadati</taxon>
        <taxon>Bacteroidota</taxon>
        <taxon>Sphingobacteriia</taxon>
        <taxon>Sphingobacteriales</taxon>
        <taxon>Sphingobacteriaceae</taxon>
        <taxon>Pseudopedobacter</taxon>
    </lineage>
</organism>
<accession>F0SEJ9</accession>
<keyword evidence="7" id="KW-0464">Manganese</keyword>
<keyword evidence="12" id="KW-1185">Reference proteome</keyword>
<dbReference type="InterPro" id="IPR050448">
    <property type="entry name" value="OpgB/LTA_synthase_biosynth"/>
</dbReference>
<feature type="active site" evidence="6">
    <location>
        <position position="316"/>
    </location>
</feature>
<feature type="transmembrane region" description="Helical" evidence="9">
    <location>
        <begin position="7"/>
        <end position="26"/>
    </location>
</feature>
<dbReference type="CDD" id="cd16015">
    <property type="entry name" value="LTA_synthase"/>
    <property type="match status" value="1"/>
</dbReference>
<keyword evidence="2" id="KW-1003">Cell membrane</keyword>
<dbReference type="AlphaFoldDB" id="F0SEJ9"/>
<name>F0SEJ9_PSESL</name>
<evidence type="ECO:0000313" key="11">
    <source>
        <dbReference type="EMBL" id="ADY51889.1"/>
    </source>
</evidence>
<reference evidence="11 12" key="1">
    <citation type="journal article" date="2011" name="Stand. Genomic Sci.">
        <title>Complete genome sequence of the gliding, heparinolytic Pedobacter saltans type strain (113).</title>
        <authorList>
            <person name="Liolios K."/>
            <person name="Sikorski J."/>
            <person name="Lu M."/>
            <person name="Nolan M."/>
            <person name="Lapidus A."/>
            <person name="Lucas S."/>
            <person name="Hammon N."/>
            <person name="Deshpande S."/>
            <person name="Cheng J.F."/>
            <person name="Tapia R."/>
            <person name="Han C."/>
            <person name="Goodwin L."/>
            <person name="Pitluck S."/>
            <person name="Huntemann M."/>
            <person name="Ivanova N."/>
            <person name="Pagani I."/>
            <person name="Mavromatis K."/>
            <person name="Ovchinikova G."/>
            <person name="Pati A."/>
            <person name="Chen A."/>
            <person name="Palaniappan K."/>
            <person name="Land M."/>
            <person name="Hauser L."/>
            <person name="Brambilla E.M."/>
            <person name="Kotsyurbenko O."/>
            <person name="Rohde M."/>
            <person name="Tindall B.J."/>
            <person name="Abt B."/>
            <person name="Goker M."/>
            <person name="Detter J.C."/>
            <person name="Woyke T."/>
            <person name="Bristow J."/>
            <person name="Eisen J.A."/>
            <person name="Markowitz V."/>
            <person name="Hugenholtz P."/>
            <person name="Klenk H.P."/>
            <person name="Kyrpides N.C."/>
        </authorList>
    </citation>
    <scope>NUCLEOTIDE SEQUENCE [LARGE SCALE GENOMIC DNA]</scope>
    <source>
        <strain evidence="12">ATCC 51119 / DSM 12145 / JCM 21818 / LMG 10337 / NBRC 100064 / NCIMB 13643</strain>
    </source>
</reference>
<evidence type="ECO:0000256" key="5">
    <source>
        <dbReference type="ARBA" id="ARBA00023136"/>
    </source>
</evidence>
<dbReference type="STRING" id="762903.Pedsa_1322"/>
<evidence type="ECO:0000256" key="8">
    <source>
        <dbReference type="PIRSR" id="PIRSR005091-3"/>
    </source>
</evidence>
<evidence type="ECO:0000256" key="9">
    <source>
        <dbReference type="SAM" id="Phobius"/>
    </source>
</evidence>
<feature type="transmembrane region" description="Helical" evidence="9">
    <location>
        <begin position="86"/>
        <end position="106"/>
    </location>
</feature>
<dbReference type="InterPro" id="IPR000917">
    <property type="entry name" value="Sulfatase_N"/>
</dbReference>
<dbReference type="RefSeq" id="WP_013632388.1">
    <property type="nucleotide sequence ID" value="NC_015177.1"/>
</dbReference>
<dbReference type="PANTHER" id="PTHR47371:SF3">
    <property type="entry name" value="PHOSPHOGLYCEROL TRANSFERASE I"/>
    <property type="match status" value="1"/>
</dbReference>
<dbReference type="HOGENOM" id="CLU_014653_3_1_10"/>
<evidence type="ECO:0000256" key="3">
    <source>
        <dbReference type="ARBA" id="ARBA00022692"/>
    </source>
</evidence>
<evidence type="ECO:0000256" key="1">
    <source>
        <dbReference type="ARBA" id="ARBA00004651"/>
    </source>
</evidence>
<proteinExistence type="predicted"/>
<feature type="transmembrane region" description="Helical" evidence="9">
    <location>
        <begin position="56"/>
        <end position="74"/>
    </location>
</feature>
<evidence type="ECO:0000313" key="12">
    <source>
        <dbReference type="Proteomes" id="UP000000310"/>
    </source>
</evidence>
<dbReference type="InterPro" id="IPR012160">
    <property type="entry name" value="LtaS-like"/>
</dbReference>
<feature type="transmembrane region" description="Helical" evidence="9">
    <location>
        <begin position="137"/>
        <end position="155"/>
    </location>
</feature>
<reference evidence="12" key="2">
    <citation type="submission" date="2011-02" db="EMBL/GenBank/DDBJ databases">
        <title>The complete genome of Pedobacter saltans DSM 12145.</title>
        <authorList>
            <consortium name="US DOE Joint Genome Institute (JGI-PGF)"/>
            <person name="Lucas S."/>
            <person name="Copeland A."/>
            <person name="Lapidus A."/>
            <person name="Bruce D."/>
            <person name="Goodwin L."/>
            <person name="Pitluck S."/>
            <person name="Kyrpides N."/>
            <person name="Mavromatis K."/>
            <person name="Pagani I."/>
            <person name="Ivanova N."/>
            <person name="Ovchinnikova G."/>
            <person name="Lu M."/>
            <person name="Detter J.C."/>
            <person name="Han C."/>
            <person name="Land M."/>
            <person name="Hauser L."/>
            <person name="Markowitz V."/>
            <person name="Cheng J.-F."/>
            <person name="Hugenholtz P."/>
            <person name="Woyke T."/>
            <person name="Wu D."/>
            <person name="Tindall B."/>
            <person name="Pomrenke H.G."/>
            <person name="Brambilla E."/>
            <person name="Klenk H.-P."/>
            <person name="Eisen J.A."/>
        </authorList>
    </citation>
    <scope>NUCLEOTIDE SEQUENCE [LARGE SCALE GENOMIC DNA]</scope>
    <source>
        <strain evidence="12">ATCC 51119 / DSM 12145 / JCM 21818 / LMG 10337 / NBRC 100064 / NCIMB 13643</strain>
    </source>
</reference>
<dbReference type="Proteomes" id="UP000000310">
    <property type="component" value="Chromosome"/>
</dbReference>
<feature type="transmembrane region" description="Helical" evidence="9">
    <location>
        <begin position="175"/>
        <end position="193"/>
    </location>
</feature>
<gene>
    <name evidence="11" type="ordered locus">Pedsa_1322</name>
</gene>
<dbReference type="PANTHER" id="PTHR47371">
    <property type="entry name" value="LIPOTEICHOIC ACID SYNTHASE"/>
    <property type="match status" value="1"/>
</dbReference>
<dbReference type="KEGG" id="psn:Pedsa_1322"/>
<feature type="binding site" evidence="8">
    <location>
        <position position="485"/>
    </location>
    <ligand>
        <name>Mn(2+)</name>
        <dbReference type="ChEBI" id="CHEBI:29035"/>
    </ligand>
</feature>
<feature type="binding site" evidence="8">
    <location>
        <position position="276"/>
    </location>
    <ligand>
        <name>Mn(2+)</name>
        <dbReference type="ChEBI" id="CHEBI:29035"/>
    </ligand>
</feature>
<evidence type="ECO:0000256" key="7">
    <source>
        <dbReference type="PIRSR" id="PIRSR005091-2"/>
    </source>
</evidence>
<keyword evidence="7" id="KW-0479">Metal-binding</keyword>
<dbReference type="Gene3D" id="3.30.1120.80">
    <property type="match status" value="1"/>
</dbReference>
<dbReference type="GO" id="GO:0005886">
    <property type="term" value="C:plasma membrane"/>
    <property type="evidence" value="ECO:0007669"/>
    <property type="project" value="UniProtKB-SubCell"/>
</dbReference>
<feature type="binding site" evidence="8">
    <location>
        <position position="316"/>
    </location>
    <ligand>
        <name>Mn(2+)</name>
        <dbReference type="ChEBI" id="CHEBI:29035"/>
    </ligand>
</feature>
<protein>
    <submittedName>
        <fullName evidence="11">Sulfatase</fullName>
    </submittedName>
</protein>
<comment type="subcellular location">
    <subcellularLocation>
        <location evidence="1">Cell membrane</location>
        <topology evidence="1">Multi-pass membrane protein</topology>
    </subcellularLocation>
</comment>
<dbReference type="Pfam" id="PF00884">
    <property type="entry name" value="Sulfatase"/>
    <property type="match status" value="1"/>
</dbReference>
<feature type="domain" description="Sulfatase N-terminal" evidence="10">
    <location>
        <begin position="268"/>
        <end position="541"/>
    </location>
</feature>